<dbReference type="PANTHER" id="PTHR43794:SF5">
    <property type="entry name" value="CHLOROHYDROLASE FAMILY PROTEIN"/>
    <property type="match status" value="1"/>
</dbReference>
<name>A0ABW1A9N1_9ACTN</name>
<evidence type="ECO:0000259" key="2">
    <source>
        <dbReference type="Pfam" id="PF01979"/>
    </source>
</evidence>
<dbReference type="RefSeq" id="WP_378286413.1">
    <property type="nucleotide sequence ID" value="NZ_JBHSON010000056.1"/>
</dbReference>
<dbReference type="InterPro" id="IPR011059">
    <property type="entry name" value="Metal-dep_hydrolase_composite"/>
</dbReference>
<feature type="compositionally biased region" description="Basic residues" evidence="1">
    <location>
        <begin position="473"/>
        <end position="483"/>
    </location>
</feature>
<dbReference type="SUPFAM" id="SSF51338">
    <property type="entry name" value="Composite domain of metallo-dependent hydrolases"/>
    <property type="match status" value="1"/>
</dbReference>
<gene>
    <name evidence="3" type="ORF">ACFPZN_33985</name>
</gene>
<organism evidence="3 4">
    <name type="scientific">Actinomadura rugatobispora</name>
    <dbReference type="NCBI Taxonomy" id="1994"/>
    <lineage>
        <taxon>Bacteria</taxon>
        <taxon>Bacillati</taxon>
        <taxon>Actinomycetota</taxon>
        <taxon>Actinomycetes</taxon>
        <taxon>Streptosporangiales</taxon>
        <taxon>Thermomonosporaceae</taxon>
        <taxon>Actinomadura</taxon>
    </lineage>
</organism>
<reference evidence="4" key="1">
    <citation type="journal article" date="2019" name="Int. J. Syst. Evol. Microbiol.">
        <title>The Global Catalogue of Microorganisms (GCM) 10K type strain sequencing project: providing services to taxonomists for standard genome sequencing and annotation.</title>
        <authorList>
            <consortium name="The Broad Institute Genomics Platform"/>
            <consortium name="The Broad Institute Genome Sequencing Center for Infectious Disease"/>
            <person name="Wu L."/>
            <person name="Ma J."/>
        </authorList>
    </citation>
    <scope>NUCLEOTIDE SEQUENCE [LARGE SCALE GENOMIC DNA]</scope>
    <source>
        <strain evidence="4">KCTC 42087</strain>
    </source>
</reference>
<dbReference type="EMBL" id="JBHSON010000056">
    <property type="protein sequence ID" value="MFC5750659.1"/>
    <property type="molecule type" value="Genomic_DNA"/>
</dbReference>
<feature type="domain" description="Amidohydrolase-related" evidence="2">
    <location>
        <begin position="57"/>
        <end position="433"/>
    </location>
</feature>
<dbReference type="Proteomes" id="UP001596074">
    <property type="component" value="Unassembled WGS sequence"/>
</dbReference>
<evidence type="ECO:0000256" key="1">
    <source>
        <dbReference type="SAM" id="MobiDB-lite"/>
    </source>
</evidence>
<proteinExistence type="predicted"/>
<dbReference type="Gene3D" id="3.20.20.140">
    <property type="entry name" value="Metal-dependent hydrolases"/>
    <property type="match status" value="1"/>
</dbReference>
<comment type="caution">
    <text evidence="3">The sequence shown here is derived from an EMBL/GenBank/DDBJ whole genome shotgun (WGS) entry which is preliminary data.</text>
</comment>
<dbReference type="InterPro" id="IPR050287">
    <property type="entry name" value="MTA/SAH_deaminase"/>
</dbReference>
<dbReference type="InterPro" id="IPR006680">
    <property type="entry name" value="Amidohydro-rel"/>
</dbReference>
<keyword evidence="4" id="KW-1185">Reference proteome</keyword>
<dbReference type="Gene3D" id="2.30.40.10">
    <property type="entry name" value="Urease, subunit C, domain 1"/>
    <property type="match status" value="1"/>
</dbReference>
<dbReference type="Pfam" id="PF01979">
    <property type="entry name" value="Amidohydro_1"/>
    <property type="match status" value="1"/>
</dbReference>
<sequence length="500" mass="53410">MTLKAIVGGRVLTMDAERRVLDRGTVLIEDDTIIAVGAADEVELPEACERIDAARSVVMPGLINAHTHGSQILLRAGGNQDRDLTDWLFNDLYPGLAQYTLADLELGLRHYVLESLRAGVTTVVLNDHVHPFDPLPAIDTAVRVLSETGIRAVYARMFSDARRPGSPDLMNTVRAREPGVRSASVLRDTDAILADLEQMYRRHDRAAAGRIRVCASPSTAGTASLRALAQSRAWAHEHDGIWALHLAETPGDRPVAEMSPVEYLASHHLLDDRLLIGHGVHLEPRDLRSISAADARISTQPVSNGVLGSGIAPVPAMLQASITVGIGTDDANCNDGCDLLSDLKTLGVLQRAVNQDAGAITAEELLEIATVGGARAAGLEGTAGALAPGLRADVILLDAAAPHLNPAPSLAAMLAWQATGRDVHTVLVAGRVVIRDGVADWLDPAEEQSMVHEVNERAARITGQAGIPVVRPWRSRAPRRTRSTPRPGSPPRHFDETNVG</sequence>
<dbReference type="SUPFAM" id="SSF51556">
    <property type="entry name" value="Metallo-dependent hydrolases"/>
    <property type="match status" value="1"/>
</dbReference>
<evidence type="ECO:0000313" key="3">
    <source>
        <dbReference type="EMBL" id="MFC5750659.1"/>
    </source>
</evidence>
<feature type="region of interest" description="Disordered" evidence="1">
    <location>
        <begin position="471"/>
        <end position="500"/>
    </location>
</feature>
<evidence type="ECO:0000313" key="4">
    <source>
        <dbReference type="Proteomes" id="UP001596074"/>
    </source>
</evidence>
<dbReference type="InterPro" id="IPR032466">
    <property type="entry name" value="Metal_Hydrolase"/>
</dbReference>
<dbReference type="PANTHER" id="PTHR43794">
    <property type="entry name" value="AMINOHYDROLASE SSNA-RELATED"/>
    <property type="match status" value="1"/>
</dbReference>
<protein>
    <submittedName>
        <fullName evidence="3">Amidohydrolase family protein</fullName>
    </submittedName>
</protein>
<accession>A0ABW1A9N1</accession>